<reference evidence="3" key="2">
    <citation type="journal article" date="2019" name="Gigascience">
        <title>High-quality Schistosoma haematobium genome achieved by single-molecule and long-range sequencing.</title>
        <authorList>
            <person name="Stroehlein A.J."/>
            <person name="Korhonen P.K."/>
            <person name="Chong T.M."/>
            <person name="Lim Y.L."/>
            <person name="Chan K.G."/>
            <person name="Webster B."/>
            <person name="Rollinson D."/>
            <person name="Brindley P.J."/>
            <person name="Gasser R.B."/>
            <person name="Young N.D."/>
        </authorList>
    </citation>
    <scope>NUCLEOTIDE SEQUENCE</scope>
</reference>
<dbReference type="GeneID" id="75578101"/>
<dbReference type="Gene3D" id="2.60.20.10">
    <property type="entry name" value="Crystallins"/>
    <property type="match status" value="1"/>
</dbReference>
<dbReference type="KEGG" id="shx:MS3_00010264"/>
<dbReference type="Pfam" id="PF18258">
    <property type="entry name" value="IL4_i_Ig"/>
    <property type="match status" value="1"/>
</dbReference>
<dbReference type="InterPro" id="IPR041305">
    <property type="entry name" value="IL4_i_Ig"/>
</dbReference>
<comment type="caution">
    <text evidence="3">The sequence shown here is derived from an EMBL/GenBank/DDBJ whole genome shotgun (WGS) entry which is preliminary data.</text>
</comment>
<name>A0A922LCN8_SCHHA</name>
<dbReference type="AlphaFoldDB" id="A0A922LCN8"/>
<dbReference type="SUPFAM" id="SSF49695">
    <property type="entry name" value="gamma-Crystallin-like"/>
    <property type="match status" value="1"/>
</dbReference>
<organism evidence="3 4">
    <name type="scientific">Schistosoma haematobium</name>
    <name type="common">Blood fluke</name>
    <dbReference type="NCBI Taxonomy" id="6185"/>
    <lineage>
        <taxon>Eukaryota</taxon>
        <taxon>Metazoa</taxon>
        <taxon>Spiralia</taxon>
        <taxon>Lophotrochozoa</taxon>
        <taxon>Platyhelminthes</taxon>
        <taxon>Trematoda</taxon>
        <taxon>Digenea</taxon>
        <taxon>Strigeidida</taxon>
        <taxon>Schistosomatoidea</taxon>
        <taxon>Schistosomatidae</taxon>
        <taxon>Schistosoma</taxon>
    </lineage>
</organism>
<dbReference type="Proteomes" id="UP000471633">
    <property type="component" value="Unassembled WGS sequence"/>
</dbReference>
<reference evidence="3" key="4">
    <citation type="journal article" date="2022" name="PLoS Pathog.">
        <title>Chromosome-level genome of Schistosoma haematobium underpins genome-wide explorations of molecular variation.</title>
        <authorList>
            <person name="Stroehlein A.J."/>
            <person name="Korhonen P.K."/>
            <person name="Lee V.V."/>
            <person name="Ralph S.A."/>
            <person name="Mentink-Kane M."/>
            <person name="You H."/>
            <person name="McManus D.P."/>
            <person name="Tchuente L.T."/>
            <person name="Stothard J.R."/>
            <person name="Kaur P."/>
            <person name="Dudchenko O."/>
            <person name="Aiden E.L."/>
            <person name="Yang B."/>
            <person name="Yang H."/>
            <person name="Emery A.M."/>
            <person name="Webster B.L."/>
            <person name="Brindley P.J."/>
            <person name="Rollinson D."/>
            <person name="Chang B.C.H."/>
            <person name="Gasser R.B."/>
            <person name="Young N.D."/>
        </authorList>
    </citation>
    <scope>NUCLEOTIDE SEQUENCE</scope>
</reference>
<keyword evidence="1" id="KW-0732">Signal</keyword>
<protein>
    <recommendedName>
        <fullName evidence="2">Interleukin-4 inducing immunoglobulin-binding domain-containing protein</fullName>
    </recommendedName>
</protein>
<evidence type="ECO:0000259" key="2">
    <source>
        <dbReference type="Pfam" id="PF18258"/>
    </source>
</evidence>
<sequence>MSVNFLFLVTVISYQTVYPVVSIPTTTEMNSNTTASNKSSSLLNWRNTISQCVRLYMEPNQLGDWCDICDSNELLSSTFVWRTKSICTSGNTNPFRKTYWLIYERSHFAGPYILLSASKCIDDINQYKLSATMSILICVEKLTAKWDVFVSCQYPKRPWREFFPVNWHSDYKVISKSGTQSADGAEVSSLEEIESLLELQKNSVNNK</sequence>
<feature type="domain" description="Interleukin-4 inducing immunoglobulin-binding" evidence="2">
    <location>
        <begin position="52"/>
        <end position="140"/>
    </location>
</feature>
<dbReference type="EMBL" id="AMPZ03000048">
    <property type="protein sequence ID" value="KAH9579034.1"/>
    <property type="molecule type" value="Genomic_DNA"/>
</dbReference>
<dbReference type="RefSeq" id="XP_051064096.1">
    <property type="nucleotide sequence ID" value="XM_051218622.1"/>
</dbReference>
<feature type="chain" id="PRO_5037104010" description="Interleukin-4 inducing immunoglobulin-binding domain-containing protein" evidence="1">
    <location>
        <begin position="23"/>
        <end position="207"/>
    </location>
</feature>
<reference evidence="3" key="1">
    <citation type="journal article" date="2012" name="Nat. Genet.">
        <title>Whole-genome sequence of Schistosoma haematobium.</title>
        <authorList>
            <person name="Young N.D."/>
            <person name="Jex A.R."/>
            <person name="Li B."/>
            <person name="Liu S."/>
            <person name="Yang L."/>
            <person name="Xiong Z."/>
            <person name="Li Y."/>
            <person name="Cantacessi C."/>
            <person name="Hall R.S."/>
            <person name="Xu X."/>
            <person name="Chen F."/>
            <person name="Wu X."/>
            <person name="Zerlotini A."/>
            <person name="Oliveira G."/>
            <person name="Hofmann A."/>
            <person name="Zhang G."/>
            <person name="Fang X."/>
            <person name="Kang Y."/>
            <person name="Campbell B.E."/>
            <person name="Loukas A."/>
            <person name="Ranganathan S."/>
            <person name="Rollinson D."/>
            <person name="Rinaldi G."/>
            <person name="Brindley P.J."/>
            <person name="Yang H."/>
            <person name="Wang J."/>
            <person name="Wang J."/>
            <person name="Gasser R.B."/>
        </authorList>
    </citation>
    <scope>NUCLEOTIDE SEQUENCE</scope>
</reference>
<dbReference type="InterPro" id="IPR011024">
    <property type="entry name" value="G_crystallin-like"/>
</dbReference>
<reference evidence="3" key="3">
    <citation type="submission" date="2021-06" db="EMBL/GenBank/DDBJ databases">
        <title>Chromosome-level genome assembly for S. haematobium.</title>
        <authorList>
            <person name="Stroehlein A.J."/>
        </authorList>
    </citation>
    <scope>NUCLEOTIDE SEQUENCE</scope>
</reference>
<evidence type="ECO:0000256" key="1">
    <source>
        <dbReference type="SAM" id="SignalP"/>
    </source>
</evidence>
<keyword evidence="4" id="KW-1185">Reference proteome</keyword>
<gene>
    <name evidence="3" type="ORF">MS3_00010264</name>
</gene>
<proteinExistence type="predicted"/>
<evidence type="ECO:0000313" key="3">
    <source>
        <dbReference type="EMBL" id="KAH9579034.1"/>
    </source>
</evidence>
<evidence type="ECO:0000313" key="4">
    <source>
        <dbReference type="Proteomes" id="UP000471633"/>
    </source>
</evidence>
<dbReference type="CTD" id="75578101"/>
<accession>A0A922LCN8</accession>
<feature type="signal peptide" evidence="1">
    <location>
        <begin position="1"/>
        <end position="22"/>
    </location>
</feature>